<reference evidence="5" key="1">
    <citation type="journal article" date="2019" name="Int. J. Syst. Evol. Microbiol.">
        <title>The Global Catalogue of Microorganisms (GCM) 10K type strain sequencing project: providing services to taxonomists for standard genome sequencing and annotation.</title>
        <authorList>
            <consortium name="The Broad Institute Genomics Platform"/>
            <consortium name="The Broad Institute Genome Sequencing Center for Infectious Disease"/>
            <person name="Wu L."/>
            <person name="Ma J."/>
        </authorList>
    </citation>
    <scope>NUCLEOTIDE SEQUENCE [LARGE SCALE GENOMIC DNA]</scope>
    <source>
        <strain evidence="5">KCTC 52298</strain>
    </source>
</reference>
<protein>
    <submittedName>
        <fullName evidence="4">ABC transporter substrate-binding protein</fullName>
    </submittedName>
</protein>
<dbReference type="EMBL" id="JBHULD010000018">
    <property type="protein sequence ID" value="MFD2556511.1"/>
    <property type="molecule type" value="Genomic_DNA"/>
</dbReference>
<organism evidence="4 5">
    <name type="scientific">Sphingobacterium tabacisoli</name>
    <dbReference type="NCBI Taxonomy" id="2044855"/>
    <lineage>
        <taxon>Bacteria</taxon>
        <taxon>Pseudomonadati</taxon>
        <taxon>Bacteroidota</taxon>
        <taxon>Sphingobacteriia</taxon>
        <taxon>Sphingobacteriales</taxon>
        <taxon>Sphingobacteriaceae</taxon>
        <taxon>Sphingobacterium</taxon>
    </lineage>
</organism>
<accession>A0ABW5L5N1</accession>
<dbReference type="InterPro" id="IPR028082">
    <property type="entry name" value="Peripla_BP_I"/>
</dbReference>
<keyword evidence="2" id="KW-0732">Signal</keyword>
<keyword evidence="5" id="KW-1185">Reference proteome</keyword>
<dbReference type="SUPFAM" id="SSF53822">
    <property type="entry name" value="Periplasmic binding protein-like I"/>
    <property type="match status" value="1"/>
</dbReference>
<dbReference type="Gene3D" id="3.40.50.2300">
    <property type="match status" value="2"/>
</dbReference>
<evidence type="ECO:0000313" key="4">
    <source>
        <dbReference type="EMBL" id="MFD2556511.1"/>
    </source>
</evidence>
<name>A0ABW5L5N1_9SPHI</name>
<evidence type="ECO:0000313" key="5">
    <source>
        <dbReference type="Proteomes" id="UP001597440"/>
    </source>
</evidence>
<dbReference type="Pfam" id="PF13458">
    <property type="entry name" value="Peripla_BP_6"/>
    <property type="match status" value="1"/>
</dbReference>
<sequence length="349" mass="38812">MKIKQKGNVLRIGVLLPSNTSYPIGRAFLKGLKEELVHIATEYAVELIKKFTKDRIEEALVKCFEFEEVDLVVGLISAAEMEEIDRIVAKYQKPVVACHLGEHIPKKLTTLQYVVPLSLDIWKDVYALGYYASQHFGSTAVLCESFYEAGFGFGALFDLGMKAFNPESQLYFRIVPHGRAMEEAAYTDLLADLTVEQVDFVVALFHGQEAALFASAYRHADVSELPLVGLPFFRESSGIGQDQTTDTSAMSAFFSVELLGQSTVTGLYEAFGRLLADRIQGMLHEETEQVEEVENFTSILSCVQWNGQADMETFKFAIATTGVKSLDDLIVEGFENQISTGWSNSYLAN</sequence>
<proteinExistence type="inferred from homology"/>
<evidence type="ECO:0000256" key="1">
    <source>
        <dbReference type="ARBA" id="ARBA00010062"/>
    </source>
</evidence>
<gene>
    <name evidence="4" type="ORF">ACFSQW_19095</name>
</gene>
<comment type="similarity">
    <text evidence="1">Belongs to the leucine-binding protein family.</text>
</comment>
<evidence type="ECO:0000259" key="3">
    <source>
        <dbReference type="Pfam" id="PF13458"/>
    </source>
</evidence>
<comment type="caution">
    <text evidence="4">The sequence shown here is derived from an EMBL/GenBank/DDBJ whole genome shotgun (WGS) entry which is preliminary data.</text>
</comment>
<dbReference type="RefSeq" id="WP_210352430.1">
    <property type="nucleotide sequence ID" value="NZ_JAEQMU010000001.1"/>
</dbReference>
<dbReference type="InterPro" id="IPR028081">
    <property type="entry name" value="Leu-bd"/>
</dbReference>
<dbReference type="Proteomes" id="UP001597440">
    <property type="component" value="Unassembled WGS sequence"/>
</dbReference>
<feature type="domain" description="Leucine-binding protein" evidence="3">
    <location>
        <begin position="52"/>
        <end position="258"/>
    </location>
</feature>
<evidence type="ECO:0000256" key="2">
    <source>
        <dbReference type="ARBA" id="ARBA00022729"/>
    </source>
</evidence>